<name>A0A2T6ZYM7_TUBBO</name>
<protein>
    <submittedName>
        <fullName evidence="1">Uncharacterized protein</fullName>
    </submittedName>
</protein>
<keyword evidence="2" id="KW-1185">Reference proteome</keyword>
<organism evidence="1 2">
    <name type="scientific">Tuber borchii</name>
    <name type="common">White truffle</name>
    <dbReference type="NCBI Taxonomy" id="42251"/>
    <lineage>
        <taxon>Eukaryota</taxon>
        <taxon>Fungi</taxon>
        <taxon>Dikarya</taxon>
        <taxon>Ascomycota</taxon>
        <taxon>Pezizomycotina</taxon>
        <taxon>Pezizomycetes</taxon>
        <taxon>Pezizales</taxon>
        <taxon>Tuberaceae</taxon>
        <taxon>Tuber</taxon>
    </lineage>
</organism>
<dbReference type="Proteomes" id="UP000244722">
    <property type="component" value="Unassembled WGS sequence"/>
</dbReference>
<dbReference type="AlphaFoldDB" id="A0A2T6ZYM7"/>
<sequence>MWRLRVLVYPPLGSQKIGWLSAKAYSYRGRNFLNSRRRLYPFLHQKVDLVKKLQRQAPLFETNQPSIKSIPVERPSLAFSLISEIWKFGNLPLGEATAELYQISIPHHPSFGSTLKAVHTTPERDLVIGEGLCMIGGLYGWKVGMAGLSLVC</sequence>
<proteinExistence type="predicted"/>
<accession>A0A2T6ZYM7</accession>
<comment type="caution">
    <text evidence="1">The sequence shown here is derived from an EMBL/GenBank/DDBJ whole genome shotgun (WGS) entry which is preliminary data.</text>
</comment>
<reference evidence="1 2" key="1">
    <citation type="submission" date="2017-04" db="EMBL/GenBank/DDBJ databases">
        <title>Draft genome sequence of Tuber borchii Vittad., a whitish edible truffle.</title>
        <authorList>
            <consortium name="DOE Joint Genome Institute"/>
            <person name="Murat C."/>
            <person name="Kuo A."/>
            <person name="Barry K.W."/>
            <person name="Clum A."/>
            <person name="Dockter R.B."/>
            <person name="Fauchery L."/>
            <person name="Iotti M."/>
            <person name="Kohler A."/>
            <person name="Labutti K."/>
            <person name="Lindquist E.A."/>
            <person name="Lipzen A."/>
            <person name="Ohm R.A."/>
            <person name="Wang M."/>
            <person name="Grigoriev I.V."/>
            <person name="Zambonelli A."/>
            <person name="Martin F.M."/>
        </authorList>
    </citation>
    <scope>NUCLEOTIDE SEQUENCE [LARGE SCALE GENOMIC DNA]</scope>
    <source>
        <strain evidence="1 2">Tbo3840</strain>
    </source>
</reference>
<gene>
    <name evidence="1" type="ORF">B9Z19DRAFT_716597</name>
</gene>
<dbReference type="EMBL" id="NESQ01000061">
    <property type="protein sequence ID" value="PUU80593.1"/>
    <property type="molecule type" value="Genomic_DNA"/>
</dbReference>
<evidence type="ECO:0000313" key="1">
    <source>
        <dbReference type="EMBL" id="PUU80593.1"/>
    </source>
</evidence>
<evidence type="ECO:0000313" key="2">
    <source>
        <dbReference type="Proteomes" id="UP000244722"/>
    </source>
</evidence>